<dbReference type="Gene3D" id="1.10.3080.10">
    <property type="entry name" value="Clc chloride channel"/>
    <property type="match status" value="1"/>
</dbReference>
<dbReference type="PANTHER" id="PTHR45720:SF10">
    <property type="entry name" value="CHLORIDE CHANNEL PROTEIN 2"/>
    <property type="match status" value="1"/>
</dbReference>
<dbReference type="InterPro" id="IPR046342">
    <property type="entry name" value="CBS_dom_sf"/>
</dbReference>
<accession>A0A2P6N669</accession>
<keyword evidence="6" id="KW-0406">Ion transport</keyword>
<dbReference type="AlphaFoldDB" id="A0A2P6N669"/>
<comment type="caution">
    <text evidence="11">The sequence shown here is derived from an EMBL/GenBank/DDBJ whole genome shotgun (WGS) entry which is preliminary data.</text>
</comment>
<dbReference type="OrthoDB" id="4564at2759"/>
<protein>
    <recommendedName>
        <fullName evidence="13">Chloride channel protein</fullName>
    </recommendedName>
</protein>
<dbReference type="Gene3D" id="3.10.580.10">
    <property type="entry name" value="CBS-domain"/>
    <property type="match status" value="1"/>
</dbReference>
<feature type="region of interest" description="Disordered" evidence="9">
    <location>
        <begin position="1"/>
        <end position="50"/>
    </location>
</feature>
<evidence type="ECO:0000256" key="1">
    <source>
        <dbReference type="ARBA" id="ARBA00004141"/>
    </source>
</evidence>
<feature type="transmembrane region" description="Helical" evidence="10">
    <location>
        <begin position="417"/>
        <end position="438"/>
    </location>
</feature>
<proteinExistence type="predicted"/>
<dbReference type="SUPFAM" id="SSF54631">
    <property type="entry name" value="CBS-domain pair"/>
    <property type="match status" value="1"/>
</dbReference>
<dbReference type="PRINTS" id="PR00762">
    <property type="entry name" value="CLCHANNEL"/>
</dbReference>
<keyword evidence="5 10" id="KW-1133">Transmembrane helix</keyword>
<keyword evidence="2" id="KW-0813">Transport</keyword>
<feature type="transmembrane region" description="Helical" evidence="10">
    <location>
        <begin position="517"/>
        <end position="538"/>
    </location>
</feature>
<dbReference type="Pfam" id="PF00654">
    <property type="entry name" value="Voltage_CLC"/>
    <property type="match status" value="1"/>
</dbReference>
<feature type="compositionally biased region" description="Polar residues" evidence="9">
    <location>
        <begin position="30"/>
        <end position="42"/>
    </location>
</feature>
<evidence type="ECO:0000256" key="9">
    <source>
        <dbReference type="SAM" id="MobiDB-lite"/>
    </source>
</evidence>
<feature type="transmembrane region" description="Helical" evidence="10">
    <location>
        <begin position="192"/>
        <end position="216"/>
    </location>
</feature>
<organism evidence="11 12">
    <name type="scientific">Planoprotostelium fungivorum</name>
    <dbReference type="NCBI Taxonomy" id="1890364"/>
    <lineage>
        <taxon>Eukaryota</taxon>
        <taxon>Amoebozoa</taxon>
        <taxon>Evosea</taxon>
        <taxon>Variosea</taxon>
        <taxon>Cavosteliida</taxon>
        <taxon>Cavosteliaceae</taxon>
        <taxon>Planoprotostelium</taxon>
    </lineage>
</organism>
<sequence length="823" mass="91818">MLPTRMSRRPENIKTQSRKMLRVGKVVVESSATSEHPMQSQPPADEESLSQRNAVPLDDLDPESGNFRQTTDTLPAGQAMNPIAEAVKDLLPSFDFHEDEPLLQDQFAEMDMHEKVTLQNILMPTNIDVLSGAWTSTESTVHKRTAYRRDELIDVSSSDAPTDPNAIKVEFDSPKEWSKDSHELIQRNWSTFLLVTVGVIAGLLSSSMDIAIFQLGVARGKFMHLVDNPFGQWCLWWIYLLIVLWSGIFFTSILAPQAGGSGIPEMKSIISGIHLKYVLGYRALVVKTFGITLALGSGMILGKEGPFVHLCCIMANCLIRTPLFRHIRKNDFLLQIMLGAACAVGVASHFGAPVGGVLFSIEVTSTYYPTRNYWYAYLGAVTGATVWRYVWNSYFTHPGFTSIVTTHFVPERSRFGLVELCIFALLGFTCGCLGVTFVKLNALGFRTWRRIMQNSKWFRSPYLLAFVFGTITCIITYPKLLGSFMALSPAAALSDLANAETWSETSLKSKEWLNRNIFANLFFFALSRFILIPLSILIPIPCGLFVPSLSLGASVGRMFGEISALLLDNTALLFENNPIIPGVYAICGAAAMTASITHTLSTAVIVFEITGNNSHIIPLLITVLVGVATARKISSLGMYESLSKLKNLPYLPDLHQDAYTVTAKDIMETKISYVTQDFNDESVSSLLENDPTEKIFPVVHNREDMLLVGTVDRESLVRLKDYQDKVKLYNRLRDPNQEGGETPIELVRQQLPYLPKPPSIVIRSTSIRFVESHPLNQIHLLFITMRLTHGYVTRNGMLMGVITRVHLKDVIYKLDGHLTLLKE</sequence>
<feature type="transmembrane region" description="Helical" evidence="10">
    <location>
        <begin position="279"/>
        <end position="301"/>
    </location>
</feature>
<dbReference type="InterPro" id="IPR014743">
    <property type="entry name" value="Cl-channel_core"/>
</dbReference>
<evidence type="ECO:0000256" key="2">
    <source>
        <dbReference type="ARBA" id="ARBA00022448"/>
    </source>
</evidence>
<dbReference type="InParanoid" id="A0A2P6N669"/>
<keyword evidence="3 10" id="KW-0812">Transmembrane</keyword>
<feature type="transmembrane region" description="Helical" evidence="10">
    <location>
        <begin position="307"/>
        <end position="324"/>
    </location>
</feature>
<evidence type="ECO:0000256" key="8">
    <source>
        <dbReference type="ARBA" id="ARBA00023214"/>
    </source>
</evidence>
<dbReference type="SUPFAM" id="SSF81340">
    <property type="entry name" value="Clc chloride channel"/>
    <property type="match status" value="1"/>
</dbReference>
<evidence type="ECO:0000313" key="12">
    <source>
        <dbReference type="Proteomes" id="UP000241769"/>
    </source>
</evidence>
<name>A0A2P6N669_9EUKA</name>
<evidence type="ECO:0000256" key="3">
    <source>
        <dbReference type="ARBA" id="ARBA00022692"/>
    </source>
</evidence>
<dbReference type="InterPro" id="IPR050970">
    <property type="entry name" value="Cl_channel_volt-gated"/>
</dbReference>
<keyword evidence="4" id="KW-0677">Repeat</keyword>
<dbReference type="EMBL" id="MDYQ01000184">
    <property type="protein sequence ID" value="PRP79445.1"/>
    <property type="molecule type" value="Genomic_DNA"/>
</dbReference>
<feature type="transmembrane region" description="Helical" evidence="10">
    <location>
        <begin position="336"/>
        <end position="361"/>
    </location>
</feature>
<feature type="transmembrane region" description="Helical" evidence="10">
    <location>
        <begin position="373"/>
        <end position="391"/>
    </location>
</feature>
<dbReference type="GO" id="GO:0005247">
    <property type="term" value="F:voltage-gated chloride channel activity"/>
    <property type="evidence" value="ECO:0007669"/>
    <property type="project" value="TreeGrafter"/>
</dbReference>
<keyword evidence="8" id="KW-0868">Chloride</keyword>
<feature type="transmembrane region" description="Helical" evidence="10">
    <location>
        <begin position="236"/>
        <end position="258"/>
    </location>
</feature>
<dbReference type="PANTHER" id="PTHR45720">
    <property type="entry name" value="CHLORIDE CHANNEL PROTEIN 2"/>
    <property type="match status" value="1"/>
</dbReference>
<dbReference type="InterPro" id="IPR001807">
    <property type="entry name" value="ClC"/>
</dbReference>
<keyword evidence="7 10" id="KW-0472">Membrane</keyword>
<evidence type="ECO:0000256" key="10">
    <source>
        <dbReference type="SAM" id="Phobius"/>
    </source>
</evidence>
<feature type="region of interest" description="Disordered" evidence="9">
    <location>
        <begin position="55"/>
        <end position="74"/>
    </location>
</feature>
<evidence type="ECO:0000256" key="6">
    <source>
        <dbReference type="ARBA" id="ARBA00023065"/>
    </source>
</evidence>
<evidence type="ECO:0000256" key="5">
    <source>
        <dbReference type="ARBA" id="ARBA00022989"/>
    </source>
</evidence>
<gene>
    <name evidence="11" type="ORF">PROFUN_08206</name>
</gene>
<evidence type="ECO:0000256" key="4">
    <source>
        <dbReference type="ARBA" id="ARBA00022737"/>
    </source>
</evidence>
<dbReference type="GO" id="GO:0016020">
    <property type="term" value="C:membrane"/>
    <property type="evidence" value="ECO:0007669"/>
    <property type="project" value="UniProtKB-SubCell"/>
</dbReference>
<reference evidence="11 12" key="1">
    <citation type="journal article" date="2018" name="Genome Biol. Evol.">
        <title>Multiple Roots of Fruiting Body Formation in Amoebozoa.</title>
        <authorList>
            <person name="Hillmann F."/>
            <person name="Forbes G."/>
            <person name="Novohradska S."/>
            <person name="Ferling I."/>
            <person name="Riege K."/>
            <person name="Groth M."/>
            <person name="Westermann M."/>
            <person name="Marz M."/>
            <person name="Spaller T."/>
            <person name="Winckler T."/>
            <person name="Schaap P."/>
            <person name="Glockner G."/>
        </authorList>
    </citation>
    <scope>NUCLEOTIDE SEQUENCE [LARGE SCALE GENOMIC DNA]</scope>
    <source>
        <strain evidence="11 12">Jena</strain>
    </source>
</reference>
<evidence type="ECO:0008006" key="13">
    <source>
        <dbReference type="Google" id="ProtNLM"/>
    </source>
</evidence>
<comment type="subcellular location">
    <subcellularLocation>
        <location evidence="1">Membrane</location>
        <topology evidence="1">Multi-pass membrane protein</topology>
    </subcellularLocation>
</comment>
<evidence type="ECO:0000313" key="11">
    <source>
        <dbReference type="EMBL" id="PRP79445.1"/>
    </source>
</evidence>
<dbReference type="Proteomes" id="UP000241769">
    <property type="component" value="Unassembled WGS sequence"/>
</dbReference>
<keyword evidence="12" id="KW-1185">Reference proteome</keyword>
<feature type="transmembrane region" description="Helical" evidence="10">
    <location>
        <begin position="458"/>
        <end position="477"/>
    </location>
</feature>
<evidence type="ECO:0000256" key="7">
    <source>
        <dbReference type="ARBA" id="ARBA00023136"/>
    </source>
</evidence>